<keyword evidence="2" id="KW-1185">Reference proteome</keyword>
<evidence type="ECO:0000313" key="1">
    <source>
        <dbReference type="EMBL" id="KAH3828210.1"/>
    </source>
</evidence>
<sequence>MRQYKSIISAYTGKAETSQMTDIGLESSCIPETRDHVSPTCCRTTSSLSAPKLAGIGI</sequence>
<comment type="caution">
    <text evidence="1">The sequence shown here is derived from an EMBL/GenBank/DDBJ whole genome shotgun (WGS) entry which is preliminary data.</text>
</comment>
<protein>
    <submittedName>
        <fullName evidence="1">Uncharacterized protein</fullName>
    </submittedName>
</protein>
<gene>
    <name evidence="1" type="ORF">DPMN_130162</name>
</gene>
<evidence type="ECO:0000313" key="2">
    <source>
        <dbReference type="Proteomes" id="UP000828390"/>
    </source>
</evidence>
<proteinExistence type="predicted"/>
<organism evidence="1 2">
    <name type="scientific">Dreissena polymorpha</name>
    <name type="common">Zebra mussel</name>
    <name type="synonym">Mytilus polymorpha</name>
    <dbReference type="NCBI Taxonomy" id="45954"/>
    <lineage>
        <taxon>Eukaryota</taxon>
        <taxon>Metazoa</taxon>
        <taxon>Spiralia</taxon>
        <taxon>Lophotrochozoa</taxon>
        <taxon>Mollusca</taxon>
        <taxon>Bivalvia</taxon>
        <taxon>Autobranchia</taxon>
        <taxon>Heteroconchia</taxon>
        <taxon>Euheterodonta</taxon>
        <taxon>Imparidentia</taxon>
        <taxon>Neoheterodontei</taxon>
        <taxon>Myida</taxon>
        <taxon>Dreissenoidea</taxon>
        <taxon>Dreissenidae</taxon>
        <taxon>Dreissena</taxon>
    </lineage>
</organism>
<dbReference type="AlphaFoldDB" id="A0A9D4H655"/>
<dbReference type="Proteomes" id="UP000828390">
    <property type="component" value="Unassembled WGS sequence"/>
</dbReference>
<accession>A0A9D4H655</accession>
<reference evidence="1" key="1">
    <citation type="journal article" date="2019" name="bioRxiv">
        <title>The Genome of the Zebra Mussel, Dreissena polymorpha: A Resource for Invasive Species Research.</title>
        <authorList>
            <person name="McCartney M.A."/>
            <person name="Auch B."/>
            <person name="Kono T."/>
            <person name="Mallez S."/>
            <person name="Zhang Y."/>
            <person name="Obille A."/>
            <person name="Becker A."/>
            <person name="Abrahante J.E."/>
            <person name="Garbe J."/>
            <person name="Badalamenti J.P."/>
            <person name="Herman A."/>
            <person name="Mangelson H."/>
            <person name="Liachko I."/>
            <person name="Sullivan S."/>
            <person name="Sone E.D."/>
            <person name="Koren S."/>
            <person name="Silverstein K.A.T."/>
            <person name="Beckman K.B."/>
            <person name="Gohl D.M."/>
        </authorList>
    </citation>
    <scope>NUCLEOTIDE SEQUENCE</scope>
    <source>
        <strain evidence="1">Duluth1</strain>
        <tissue evidence="1">Whole animal</tissue>
    </source>
</reference>
<dbReference type="EMBL" id="JAIWYP010000005">
    <property type="protein sequence ID" value="KAH3828210.1"/>
    <property type="molecule type" value="Genomic_DNA"/>
</dbReference>
<name>A0A9D4H655_DREPO</name>
<reference evidence="1" key="2">
    <citation type="submission" date="2020-11" db="EMBL/GenBank/DDBJ databases">
        <authorList>
            <person name="McCartney M.A."/>
            <person name="Auch B."/>
            <person name="Kono T."/>
            <person name="Mallez S."/>
            <person name="Becker A."/>
            <person name="Gohl D.M."/>
            <person name="Silverstein K.A.T."/>
            <person name="Koren S."/>
            <person name="Bechman K.B."/>
            <person name="Herman A."/>
            <person name="Abrahante J.E."/>
            <person name="Garbe J."/>
        </authorList>
    </citation>
    <scope>NUCLEOTIDE SEQUENCE</scope>
    <source>
        <strain evidence="1">Duluth1</strain>
        <tissue evidence="1">Whole animal</tissue>
    </source>
</reference>